<dbReference type="GO" id="GO:0016757">
    <property type="term" value="F:glycosyltransferase activity"/>
    <property type="evidence" value="ECO:0007669"/>
    <property type="project" value="UniProtKB-KW"/>
</dbReference>
<name>A0A3N1VUH2_9BACT</name>
<dbReference type="PANTHER" id="PTHR12526">
    <property type="entry name" value="GLYCOSYLTRANSFERASE"/>
    <property type="match status" value="1"/>
</dbReference>
<keyword evidence="2 5" id="KW-0808">Transferase</keyword>
<dbReference type="Proteomes" id="UP000276223">
    <property type="component" value="Unassembled WGS sequence"/>
</dbReference>
<feature type="domain" description="Glycosyl transferase family 1" evidence="3">
    <location>
        <begin position="194"/>
        <end position="360"/>
    </location>
</feature>
<dbReference type="Pfam" id="PF00534">
    <property type="entry name" value="Glycos_transf_1"/>
    <property type="match status" value="1"/>
</dbReference>
<keyword evidence="6" id="KW-1185">Reference proteome</keyword>
<comment type="caution">
    <text evidence="5">The sequence shown here is derived from an EMBL/GenBank/DDBJ whole genome shotgun (WGS) entry which is preliminary data.</text>
</comment>
<accession>A0A3N1VUH2</accession>
<reference evidence="5 6" key="1">
    <citation type="submission" date="2018-11" db="EMBL/GenBank/DDBJ databases">
        <title>Genomic Encyclopedia of Type Strains, Phase IV (KMG-IV): sequencing the most valuable type-strain genomes for metagenomic binning, comparative biology and taxonomic classification.</title>
        <authorList>
            <person name="Goeker M."/>
        </authorList>
    </citation>
    <scope>NUCLEOTIDE SEQUENCE [LARGE SCALE GENOMIC DNA]</scope>
    <source>
        <strain evidence="5 6">DSM 22027</strain>
    </source>
</reference>
<dbReference type="SUPFAM" id="SSF53756">
    <property type="entry name" value="UDP-Glycosyltransferase/glycogen phosphorylase"/>
    <property type="match status" value="1"/>
</dbReference>
<keyword evidence="1" id="KW-0328">Glycosyltransferase</keyword>
<dbReference type="InterPro" id="IPR028098">
    <property type="entry name" value="Glyco_trans_4-like_N"/>
</dbReference>
<dbReference type="PANTHER" id="PTHR12526:SF510">
    <property type="entry name" value="D-INOSITOL 3-PHOSPHATE GLYCOSYLTRANSFERASE"/>
    <property type="match status" value="1"/>
</dbReference>
<dbReference type="Pfam" id="PF13439">
    <property type="entry name" value="Glyco_transf_4"/>
    <property type="match status" value="1"/>
</dbReference>
<evidence type="ECO:0000256" key="1">
    <source>
        <dbReference type="ARBA" id="ARBA00022676"/>
    </source>
</evidence>
<proteinExistence type="predicted"/>
<dbReference type="CDD" id="cd03801">
    <property type="entry name" value="GT4_PimA-like"/>
    <property type="match status" value="1"/>
</dbReference>
<evidence type="ECO:0000313" key="5">
    <source>
        <dbReference type="EMBL" id="ROR03437.1"/>
    </source>
</evidence>
<protein>
    <submittedName>
        <fullName evidence="5">Glycosyltransferase involved in cell wall biosynthesis</fullName>
    </submittedName>
</protein>
<sequence length="396" mass="44787">MKVAMLHWAFAPIIGGVETHLAMLGPDLVRDGCQVALLTGAVDGRPSEESWQGMYVRRTPLMDLNSLTPASIVAHREEIARELADFIRDVEPELVHVHNMHYFSPEHARALGEICRRRSIPLLLTAHNVWEDLLWQKMLAYREQWDGIIAVSNYIKRELIRAGYPAARIDVVYHGIDTEKFRPGDGERPPELIGRRVIFHPARMSLAKGSDVVVRAGALIRKEFPDVILVLTGTEKTVDWGSYQQGEVEAVRRLIRDLDMEEHVYIRFLPWHEMPAMYRAADIVVYPSRFDEPFGLVMLEAMATARPVVVSRAGGMPEVVQDGVSGLVVPMGDHEALAEAVLSLLRDPALAKSLGERGRHEVERAFTKELMVARTLSLYRRVLDWRPMRGVVGWTK</sequence>
<evidence type="ECO:0000259" key="4">
    <source>
        <dbReference type="Pfam" id="PF13439"/>
    </source>
</evidence>
<organism evidence="5 6">
    <name type="scientific">Desulfosoma caldarium</name>
    <dbReference type="NCBI Taxonomy" id="610254"/>
    <lineage>
        <taxon>Bacteria</taxon>
        <taxon>Pseudomonadati</taxon>
        <taxon>Thermodesulfobacteriota</taxon>
        <taxon>Syntrophobacteria</taxon>
        <taxon>Syntrophobacterales</taxon>
        <taxon>Syntrophobacteraceae</taxon>
        <taxon>Desulfosoma</taxon>
    </lineage>
</organism>
<feature type="domain" description="Glycosyltransferase subfamily 4-like N-terminal" evidence="4">
    <location>
        <begin position="14"/>
        <end position="180"/>
    </location>
</feature>
<dbReference type="RefSeq" id="WP_123288673.1">
    <property type="nucleotide sequence ID" value="NZ_RJVA01000002.1"/>
</dbReference>
<dbReference type="OrthoDB" id="5490278at2"/>
<dbReference type="Gene3D" id="3.40.50.2000">
    <property type="entry name" value="Glycogen Phosphorylase B"/>
    <property type="match status" value="2"/>
</dbReference>
<dbReference type="AlphaFoldDB" id="A0A3N1VUH2"/>
<evidence type="ECO:0000313" key="6">
    <source>
        <dbReference type="Proteomes" id="UP000276223"/>
    </source>
</evidence>
<gene>
    <name evidence="5" type="ORF">EDC27_0103</name>
</gene>
<evidence type="ECO:0000259" key="3">
    <source>
        <dbReference type="Pfam" id="PF00534"/>
    </source>
</evidence>
<evidence type="ECO:0000256" key="2">
    <source>
        <dbReference type="ARBA" id="ARBA00022679"/>
    </source>
</evidence>
<dbReference type="InterPro" id="IPR001296">
    <property type="entry name" value="Glyco_trans_1"/>
</dbReference>
<dbReference type="EMBL" id="RJVA01000002">
    <property type="protein sequence ID" value="ROR03437.1"/>
    <property type="molecule type" value="Genomic_DNA"/>
</dbReference>